<dbReference type="PANTHER" id="PTHR30035:SF3">
    <property type="entry name" value="INTERMEMBRANE PHOSPHOLIPID TRANSPORT SYSTEM LIPOPROTEIN MLAA"/>
    <property type="match status" value="1"/>
</dbReference>
<dbReference type="GO" id="GO:0016020">
    <property type="term" value="C:membrane"/>
    <property type="evidence" value="ECO:0007669"/>
    <property type="project" value="InterPro"/>
</dbReference>
<dbReference type="EMBL" id="FZOY01000004">
    <property type="protein sequence ID" value="SNS95280.1"/>
    <property type="molecule type" value="Genomic_DNA"/>
</dbReference>
<keyword evidence="3" id="KW-0449">Lipoprotein</keyword>
<evidence type="ECO:0000313" key="4">
    <source>
        <dbReference type="Proteomes" id="UP000198426"/>
    </source>
</evidence>
<dbReference type="GO" id="GO:0120010">
    <property type="term" value="P:intermembrane phospholipid transfer"/>
    <property type="evidence" value="ECO:0007669"/>
    <property type="project" value="TreeGrafter"/>
</dbReference>
<organism evidence="3 4">
    <name type="scientific">Tropicimonas sediminicola</name>
    <dbReference type="NCBI Taxonomy" id="1031541"/>
    <lineage>
        <taxon>Bacteria</taxon>
        <taxon>Pseudomonadati</taxon>
        <taxon>Pseudomonadota</taxon>
        <taxon>Alphaproteobacteria</taxon>
        <taxon>Rhodobacterales</taxon>
        <taxon>Roseobacteraceae</taxon>
        <taxon>Tropicimonas</taxon>
    </lineage>
</organism>
<dbReference type="PANTHER" id="PTHR30035">
    <property type="entry name" value="LIPOPROTEIN VACJ-RELATED"/>
    <property type="match status" value="1"/>
</dbReference>
<gene>
    <name evidence="3" type="ORF">SAMN05421757_104482</name>
</gene>
<name>A0A239INP1_9RHOB</name>
<dbReference type="Proteomes" id="UP000198426">
    <property type="component" value="Unassembled WGS sequence"/>
</dbReference>
<evidence type="ECO:0000313" key="3">
    <source>
        <dbReference type="EMBL" id="SNS95280.1"/>
    </source>
</evidence>
<keyword evidence="2" id="KW-0732">Signal</keyword>
<reference evidence="3 4" key="1">
    <citation type="submission" date="2017-06" db="EMBL/GenBank/DDBJ databases">
        <authorList>
            <person name="Kim H.J."/>
            <person name="Triplett B.A."/>
        </authorList>
    </citation>
    <scope>NUCLEOTIDE SEQUENCE [LARGE SCALE GENOMIC DNA]</scope>
    <source>
        <strain evidence="3 4">DSM 29339</strain>
    </source>
</reference>
<sequence length="293" mass="31730">MMKRLIIPMKFHTGYFPRRLSAIALSGLLLVPAGCGPAAIPSGINDPNEASNREVHEFNKRLDERVLGGGPEAESPAPVVGDAPAAVDDSTVVAAEEAPLEGPGPLLIMVANFGANLDNPRRIANSLLQVRPGDAAHNTLRLGINSTIGVFGLFDVARAAGLPEIDTDFGETLHVWGVPEGPYQELPVIGPSTRRDTVGMAVDFAGNPLWYLFPWPQNLVANGFTWAGEATDRLRYSETVDSVLYDSADSYAQTRLIYLQNRRFELGRGEVAEEDYFDPYEDIYGDDISGTGE</sequence>
<dbReference type="Pfam" id="PF04333">
    <property type="entry name" value="MlaA"/>
    <property type="match status" value="1"/>
</dbReference>
<protein>
    <submittedName>
        <fullName evidence="3">Phospholipid-binding lipoprotein MlaA</fullName>
    </submittedName>
</protein>
<keyword evidence="4" id="KW-1185">Reference proteome</keyword>
<dbReference type="InterPro" id="IPR007428">
    <property type="entry name" value="MlaA"/>
</dbReference>
<accession>A0A239INP1</accession>
<proteinExistence type="inferred from homology"/>
<comment type="similarity">
    <text evidence="1">Belongs to the MlaA family.</text>
</comment>
<dbReference type="AlphaFoldDB" id="A0A239INP1"/>
<evidence type="ECO:0000256" key="1">
    <source>
        <dbReference type="ARBA" id="ARBA00010634"/>
    </source>
</evidence>
<evidence type="ECO:0000256" key="2">
    <source>
        <dbReference type="ARBA" id="ARBA00022729"/>
    </source>
</evidence>